<evidence type="ECO:0000313" key="2">
    <source>
        <dbReference type="EMBL" id="KAJ4145824.1"/>
    </source>
</evidence>
<dbReference type="KEGG" id="amus:LMH87_004656"/>
<dbReference type="RefSeq" id="XP_056049494.1">
    <property type="nucleotide sequence ID" value="XM_056195912.1"/>
</dbReference>
<feature type="region of interest" description="Disordered" evidence="1">
    <location>
        <begin position="44"/>
        <end position="67"/>
    </location>
</feature>
<protein>
    <submittedName>
        <fullName evidence="2">Uncharacterized protein</fullName>
    </submittedName>
</protein>
<dbReference type="Proteomes" id="UP001144673">
    <property type="component" value="Chromosome 2"/>
</dbReference>
<evidence type="ECO:0000256" key="1">
    <source>
        <dbReference type="SAM" id="MobiDB-lite"/>
    </source>
</evidence>
<name>A0A9W8Q5S7_AKAMU</name>
<dbReference type="EMBL" id="JAJHUN010000011">
    <property type="protein sequence ID" value="KAJ4145824.1"/>
    <property type="molecule type" value="Genomic_DNA"/>
</dbReference>
<accession>A0A9W8Q5S7</accession>
<gene>
    <name evidence="2" type="ORF">LMH87_004656</name>
</gene>
<organism evidence="2 3">
    <name type="scientific">Akanthomyces muscarius</name>
    <name type="common">Entomopathogenic fungus</name>
    <name type="synonym">Lecanicillium muscarium</name>
    <dbReference type="NCBI Taxonomy" id="2231603"/>
    <lineage>
        <taxon>Eukaryota</taxon>
        <taxon>Fungi</taxon>
        <taxon>Dikarya</taxon>
        <taxon>Ascomycota</taxon>
        <taxon>Pezizomycotina</taxon>
        <taxon>Sordariomycetes</taxon>
        <taxon>Hypocreomycetidae</taxon>
        <taxon>Hypocreales</taxon>
        <taxon>Cordycipitaceae</taxon>
        <taxon>Akanthomyces</taxon>
    </lineage>
</organism>
<reference evidence="2" key="1">
    <citation type="journal article" date="2023" name="Access Microbiol">
        <title>De-novo genome assembly for Akanthomyces muscarius, a biocontrol agent of insect agricultural pests.</title>
        <authorList>
            <person name="Erdos Z."/>
            <person name="Studholme D.J."/>
            <person name="Raymond B."/>
            <person name="Sharma M."/>
        </authorList>
    </citation>
    <scope>NUCLEOTIDE SEQUENCE</scope>
    <source>
        <strain evidence="2">Ve6</strain>
    </source>
</reference>
<sequence length="67" mass="7512">MDWYLDGPRGQFFSPSDILFDAVTPFFRSSTIVFDSCSPKQQRKQEASLADTKVPQTSRNANHDAAS</sequence>
<dbReference type="GeneID" id="80891815"/>
<proteinExistence type="predicted"/>
<comment type="caution">
    <text evidence="2">The sequence shown here is derived from an EMBL/GenBank/DDBJ whole genome shotgun (WGS) entry which is preliminary data.</text>
</comment>
<evidence type="ECO:0000313" key="3">
    <source>
        <dbReference type="Proteomes" id="UP001144673"/>
    </source>
</evidence>
<dbReference type="AlphaFoldDB" id="A0A9W8Q5S7"/>
<keyword evidence="3" id="KW-1185">Reference proteome</keyword>